<dbReference type="InterPro" id="IPR051461">
    <property type="entry name" value="UPF0750_membrane"/>
</dbReference>
<name>A0A1Y4SVB9_9FIRM</name>
<dbReference type="EMBL" id="NFLJ01000023">
    <property type="protein sequence ID" value="OUQ33866.1"/>
    <property type="molecule type" value="Genomic_DNA"/>
</dbReference>
<dbReference type="CDD" id="cd16380">
    <property type="entry name" value="YitT_C"/>
    <property type="match status" value="1"/>
</dbReference>
<feature type="transmembrane region" description="Helical" evidence="6">
    <location>
        <begin position="108"/>
        <end position="127"/>
    </location>
</feature>
<dbReference type="Pfam" id="PF10035">
    <property type="entry name" value="DUF2179"/>
    <property type="match status" value="1"/>
</dbReference>
<evidence type="ECO:0000256" key="4">
    <source>
        <dbReference type="ARBA" id="ARBA00022989"/>
    </source>
</evidence>
<evidence type="ECO:0000256" key="1">
    <source>
        <dbReference type="ARBA" id="ARBA00004651"/>
    </source>
</evidence>
<evidence type="ECO:0000256" key="2">
    <source>
        <dbReference type="ARBA" id="ARBA00022475"/>
    </source>
</evidence>
<keyword evidence="9" id="KW-1185">Reference proteome</keyword>
<dbReference type="InterPro" id="IPR003740">
    <property type="entry name" value="YitT"/>
</dbReference>
<dbReference type="GO" id="GO:0005886">
    <property type="term" value="C:plasma membrane"/>
    <property type="evidence" value="ECO:0007669"/>
    <property type="project" value="UniProtKB-SubCell"/>
</dbReference>
<reference evidence="8 9" key="1">
    <citation type="journal article" date="2018" name="BMC Genomics">
        <title>Whole genome sequencing and function prediction of 133 gut anaerobes isolated from chicken caecum in pure cultures.</title>
        <authorList>
            <person name="Medvecky M."/>
            <person name="Cejkova D."/>
            <person name="Polansky O."/>
            <person name="Karasova D."/>
            <person name="Kubasova T."/>
            <person name="Cizek A."/>
            <person name="Rychlik I."/>
        </authorList>
    </citation>
    <scope>NUCLEOTIDE SEQUENCE [LARGE SCALE GENOMIC DNA]</scope>
    <source>
        <strain evidence="8 9">An13</strain>
    </source>
</reference>
<evidence type="ECO:0000313" key="8">
    <source>
        <dbReference type="EMBL" id="OUQ33866.1"/>
    </source>
</evidence>
<feature type="domain" description="DUF2179" evidence="7">
    <location>
        <begin position="222"/>
        <end position="276"/>
    </location>
</feature>
<organism evidence="8 9">
    <name type="scientific">Massilimicrobiota timonensis</name>
    <dbReference type="NCBI Taxonomy" id="1776392"/>
    <lineage>
        <taxon>Bacteria</taxon>
        <taxon>Bacillati</taxon>
        <taxon>Bacillota</taxon>
        <taxon>Erysipelotrichia</taxon>
        <taxon>Erysipelotrichales</taxon>
        <taxon>Erysipelotrichaceae</taxon>
        <taxon>Massilimicrobiota</taxon>
    </lineage>
</organism>
<dbReference type="Proteomes" id="UP000195305">
    <property type="component" value="Unassembled WGS sequence"/>
</dbReference>
<comment type="subcellular location">
    <subcellularLocation>
        <location evidence="1">Cell membrane</location>
        <topology evidence="1">Multi-pass membrane protein</topology>
    </subcellularLocation>
</comment>
<feature type="transmembrane region" description="Helical" evidence="6">
    <location>
        <begin position="175"/>
        <end position="194"/>
    </location>
</feature>
<evidence type="ECO:0000259" key="7">
    <source>
        <dbReference type="Pfam" id="PF10035"/>
    </source>
</evidence>
<keyword evidence="2" id="KW-1003">Cell membrane</keyword>
<feature type="transmembrane region" description="Helical" evidence="6">
    <location>
        <begin position="12"/>
        <end position="30"/>
    </location>
</feature>
<dbReference type="RefSeq" id="WP_087358396.1">
    <property type="nucleotide sequence ID" value="NZ_AP031415.1"/>
</dbReference>
<dbReference type="PIRSF" id="PIRSF006483">
    <property type="entry name" value="Membrane_protein_YitT"/>
    <property type="match status" value="1"/>
</dbReference>
<feature type="transmembrane region" description="Helical" evidence="6">
    <location>
        <begin position="42"/>
        <end position="70"/>
    </location>
</feature>
<dbReference type="InterPro" id="IPR019264">
    <property type="entry name" value="DUF2179"/>
</dbReference>
<keyword evidence="3 6" id="KW-0812">Transmembrane</keyword>
<dbReference type="OrthoDB" id="1758221at2"/>
<feature type="transmembrane region" description="Helical" evidence="6">
    <location>
        <begin position="147"/>
        <end position="169"/>
    </location>
</feature>
<dbReference type="AlphaFoldDB" id="A0A1Y4SVB9"/>
<accession>A0A1Y4SVB9</accession>
<feature type="transmembrane region" description="Helical" evidence="6">
    <location>
        <begin position="77"/>
        <end position="96"/>
    </location>
</feature>
<dbReference type="Pfam" id="PF02588">
    <property type="entry name" value="YitT_membrane"/>
    <property type="match status" value="1"/>
</dbReference>
<evidence type="ECO:0000256" key="3">
    <source>
        <dbReference type="ARBA" id="ARBA00022692"/>
    </source>
</evidence>
<keyword evidence="4 6" id="KW-1133">Transmembrane helix</keyword>
<dbReference type="Gene3D" id="3.30.70.120">
    <property type="match status" value="1"/>
</dbReference>
<dbReference type="InterPro" id="IPR015867">
    <property type="entry name" value="N-reg_PII/ATP_PRibTrfase_C"/>
</dbReference>
<dbReference type="PANTHER" id="PTHR33545">
    <property type="entry name" value="UPF0750 MEMBRANE PROTEIN YITT-RELATED"/>
    <property type="match status" value="1"/>
</dbReference>
<gene>
    <name evidence="8" type="ORF">B5E75_08585</name>
</gene>
<comment type="caution">
    <text evidence="8">The sequence shown here is derived from an EMBL/GenBank/DDBJ whole genome shotgun (WGS) entry which is preliminary data.</text>
</comment>
<keyword evidence="5 6" id="KW-0472">Membrane</keyword>
<proteinExistence type="predicted"/>
<evidence type="ECO:0000256" key="6">
    <source>
        <dbReference type="SAM" id="Phobius"/>
    </source>
</evidence>
<protein>
    <recommendedName>
        <fullName evidence="7">DUF2179 domain-containing protein</fullName>
    </recommendedName>
</protein>
<evidence type="ECO:0000256" key="5">
    <source>
        <dbReference type="ARBA" id="ARBA00023136"/>
    </source>
</evidence>
<dbReference type="PANTHER" id="PTHR33545:SF5">
    <property type="entry name" value="UPF0750 MEMBRANE PROTEIN YITT"/>
    <property type="match status" value="1"/>
</dbReference>
<evidence type="ECO:0000313" key="9">
    <source>
        <dbReference type="Proteomes" id="UP000195305"/>
    </source>
</evidence>
<sequence>MHQAKHLLRDTIIVIIGNLILAFGVAVFAVPSDLIVAGATGIALIVCEFISVNYATVVFVINMAMLLLGFIVLGKKFAAGTILSSIIFPFFLAMFESMPQLQHLTSDMLLSTIYAGLFTGLGCGIVFRIGYSTGGTDIPPIIINKKFHISLGVCVYLFDVVVLLGQAFFTSFEGILYGIITVFITAIVLDKVTIFGEKNLQVLVISAHHEEIAEAIFKEIDRGCTFVNVTTGYFHDQQKAVLCVVNNREYPVINDLVMTIDPTAFIIGSEIHSVKGRGFTLPNIDLDKQKRDHIL</sequence>